<protein>
    <submittedName>
        <fullName evidence="2">SpoIIE family protein phosphatase</fullName>
    </submittedName>
</protein>
<dbReference type="InterPro" id="IPR001932">
    <property type="entry name" value="PPM-type_phosphatase-like_dom"/>
</dbReference>
<dbReference type="PANTHER" id="PTHR35801:SF1">
    <property type="entry name" value="PHOSPHOSERINE PHOSPHATASE RSBX"/>
    <property type="match status" value="1"/>
</dbReference>
<dbReference type="SUPFAM" id="SSF81606">
    <property type="entry name" value="PP2C-like"/>
    <property type="match status" value="1"/>
</dbReference>
<dbReference type="Proteomes" id="UP000824088">
    <property type="component" value="Unassembled WGS sequence"/>
</dbReference>
<dbReference type="InterPro" id="IPR036457">
    <property type="entry name" value="PPM-type-like_dom_sf"/>
</dbReference>
<evidence type="ECO:0000313" key="3">
    <source>
        <dbReference type="Proteomes" id="UP000824088"/>
    </source>
</evidence>
<feature type="domain" description="PPM-type phosphatase" evidence="1">
    <location>
        <begin position="31"/>
        <end position="219"/>
    </location>
</feature>
<reference evidence="2" key="2">
    <citation type="journal article" date="2021" name="PeerJ">
        <title>Extensive microbial diversity within the chicken gut microbiome revealed by metagenomics and culture.</title>
        <authorList>
            <person name="Gilroy R."/>
            <person name="Ravi A."/>
            <person name="Getino M."/>
            <person name="Pursley I."/>
            <person name="Horton D.L."/>
            <person name="Alikhan N.F."/>
            <person name="Baker D."/>
            <person name="Gharbi K."/>
            <person name="Hall N."/>
            <person name="Watson M."/>
            <person name="Adriaenssens E.M."/>
            <person name="Foster-Nyarko E."/>
            <person name="Jarju S."/>
            <person name="Secka A."/>
            <person name="Antonio M."/>
            <person name="Oren A."/>
            <person name="Chaudhuri R.R."/>
            <person name="La Ragione R."/>
            <person name="Hildebrand F."/>
            <person name="Pallen M.J."/>
        </authorList>
    </citation>
    <scope>NUCLEOTIDE SEQUENCE</scope>
    <source>
        <strain evidence="2">1063</strain>
    </source>
</reference>
<dbReference type="EMBL" id="DVMN01000110">
    <property type="protein sequence ID" value="HIU21773.1"/>
    <property type="molecule type" value="Genomic_DNA"/>
</dbReference>
<dbReference type="Gene3D" id="3.60.40.10">
    <property type="entry name" value="PPM-type phosphatase domain"/>
    <property type="match status" value="1"/>
</dbReference>
<accession>A0A9D1L3C3</accession>
<proteinExistence type="predicted"/>
<dbReference type="InterPro" id="IPR039248">
    <property type="entry name" value="Ptase_RsbX"/>
</dbReference>
<reference evidence="2" key="1">
    <citation type="submission" date="2020-10" db="EMBL/GenBank/DDBJ databases">
        <authorList>
            <person name="Gilroy R."/>
        </authorList>
    </citation>
    <scope>NUCLEOTIDE SEQUENCE</scope>
    <source>
        <strain evidence="2">1063</strain>
    </source>
</reference>
<dbReference type="PANTHER" id="PTHR35801">
    <property type="entry name" value="PHOSPHOSERINE PHOSPHATASE RSBX"/>
    <property type="match status" value="1"/>
</dbReference>
<comment type="caution">
    <text evidence="2">The sequence shown here is derived from an EMBL/GenBank/DDBJ whole genome shotgun (WGS) entry which is preliminary data.</text>
</comment>
<organism evidence="2 3">
    <name type="scientific">Candidatus Limadaptatus stercorigallinarum</name>
    <dbReference type="NCBI Taxonomy" id="2840845"/>
    <lineage>
        <taxon>Bacteria</taxon>
        <taxon>Bacillati</taxon>
        <taxon>Bacillota</taxon>
        <taxon>Clostridia</taxon>
        <taxon>Eubacteriales</taxon>
        <taxon>Candidatus Limadaptatus</taxon>
    </lineage>
</organism>
<dbReference type="AlphaFoldDB" id="A0A9D1L3C3"/>
<dbReference type="Pfam" id="PF07228">
    <property type="entry name" value="SpoIIE"/>
    <property type="match status" value="1"/>
</dbReference>
<evidence type="ECO:0000259" key="1">
    <source>
        <dbReference type="Pfam" id="PF07228"/>
    </source>
</evidence>
<gene>
    <name evidence="2" type="ORF">IAD51_06050</name>
</gene>
<name>A0A9D1L3C3_9FIRM</name>
<evidence type="ECO:0000313" key="2">
    <source>
        <dbReference type="EMBL" id="HIU21773.1"/>
    </source>
</evidence>
<sequence length="387" mass="42340">MKELFLENGYTSLNKKGEELCGDKVECIADGSHTTLVLADGLGSGVKANILATLTSKILCTMVSNEIGMEECVETVVQTLPVCKVRQVAYATFSVVHVGTDGKGWLFEFDNPEAILIRGGKCHDFERKEYDILGKKVYGTRLEMQPDDYIVLMSDGVIHAGIGMLLNFGWLRKDVMEYLDKNFREGMSARGVACMLAGACNDLYVGKPGDDTTVAVVRAREYCPVRIMVGPPVEKDQDDFYISRFLGGEGKKVVCGGTSSQIVARYLGEKVAATFDFPDKDVPPIGYIKGIDLTTEGVLTLRKLLELSERYLSTSDLSPKRSNKKDGASLLANMLFEDATHVTFFVGQSINAAHQGLPIDTTMKLKLVESIAANLRAAGKVVELNYD</sequence>